<dbReference type="KEGG" id="pamo:BAR1_07095"/>
<gene>
    <name evidence="2" type="primary">rfbG</name>
    <name evidence="2" type="ORF">BAR1_07095</name>
</gene>
<dbReference type="EMBL" id="CP032125">
    <property type="protein sequence ID" value="AXX99731.1"/>
    <property type="molecule type" value="Genomic_DNA"/>
</dbReference>
<accession>A0A347ULK3</accession>
<dbReference type="SUPFAM" id="SSF51735">
    <property type="entry name" value="NAD(P)-binding Rossmann-fold domains"/>
    <property type="match status" value="1"/>
</dbReference>
<dbReference type="RefSeq" id="WP_118944382.1">
    <property type="nucleotide sequence ID" value="NZ_CP032125.1"/>
</dbReference>
<dbReference type="Pfam" id="PF16363">
    <property type="entry name" value="GDP_Man_Dehyd"/>
    <property type="match status" value="1"/>
</dbReference>
<dbReference type="EC" id="4.2.1.45" evidence="2"/>
<organism evidence="2 3">
    <name type="scientific">Profundibacter amoris</name>
    <dbReference type="NCBI Taxonomy" id="2171755"/>
    <lineage>
        <taxon>Bacteria</taxon>
        <taxon>Pseudomonadati</taxon>
        <taxon>Pseudomonadota</taxon>
        <taxon>Alphaproteobacteria</taxon>
        <taxon>Rhodobacterales</taxon>
        <taxon>Paracoccaceae</taxon>
        <taxon>Profundibacter</taxon>
    </lineage>
</organism>
<dbReference type="PANTHER" id="PTHR43000">
    <property type="entry name" value="DTDP-D-GLUCOSE 4,6-DEHYDRATASE-RELATED"/>
    <property type="match status" value="1"/>
</dbReference>
<dbReference type="Gene3D" id="3.90.25.10">
    <property type="entry name" value="UDP-galactose 4-epimerase, domain 1"/>
    <property type="match status" value="1"/>
</dbReference>
<evidence type="ECO:0000313" key="2">
    <source>
        <dbReference type="EMBL" id="AXX99731.1"/>
    </source>
</evidence>
<evidence type="ECO:0000313" key="3">
    <source>
        <dbReference type="Proteomes" id="UP000261704"/>
    </source>
</evidence>
<dbReference type="InterPro" id="IPR036291">
    <property type="entry name" value="NAD(P)-bd_dom_sf"/>
</dbReference>
<dbReference type="NCBIfam" id="TIGR02622">
    <property type="entry name" value="CDP_4_6_dhtase"/>
    <property type="match status" value="1"/>
</dbReference>
<evidence type="ECO:0000259" key="1">
    <source>
        <dbReference type="Pfam" id="PF16363"/>
    </source>
</evidence>
<protein>
    <submittedName>
        <fullName evidence="2">CDP-glucose 4,6-dehydratase</fullName>
        <ecNumber evidence="2">4.2.1.45</ecNumber>
    </submittedName>
</protein>
<feature type="domain" description="NAD(P)-binding" evidence="1">
    <location>
        <begin position="14"/>
        <end position="323"/>
    </location>
</feature>
<name>A0A347ULK3_9RHOB</name>
<dbReference type="InterPro" id="IPR016040">
    <property type="entry name" value="NAD(P)-bd_dom"/>
</dbReference>
<dbReference type="Proteomes" id="UP000261704">
    <property type="component" value="Chromosome"/>
</dbReference>
<sequence>MLTPEFWRGKRVFLTGHTGFKGSWLVCILSRLGAEVHGFALDPDDGPNLFDLAHVAGLLAGDTRGDIRDAAVFRQALQAARPDIVFHLAAQSLVHASYEDPLGTLATNIMGTAHLFEALRKIGNPAVVVNVTSDKCYENREWVWPYRENEPMGGKDIYSVSKGCAELLTTAYRQSFLADLDIATATARAGNVIGGGDWADNRLIPDMVRAMADGQAPVLRAPKALRPWQHVLEPLSGYLMLAEHLAQKPNDFAEGWNFGPGPADTRTVAYVVETFLNLSHSELRPVIQPHAYKEAQILKLDSAKANAHLGWTPRWSIDQALSRTADWYCAHVEGQDMATFTMQQIGEYFGDSLGTS</sequence>
<dbReference type="OrthoDB" id="9801785at2"/>
<proteinExistence type="predicted"/>
<keyword evidence="3" id="KW-1185">Reference proteome</keyword>
<reference evidence="2 3" key="1">
    <citation type="submission" date="2018-09" db="EMBL/GenBank/DDBJ databases">
        <title>Profundibacter amoris BAR1 gen. nov., sp. nov., a new member of the Roseobacter clade isolated at Lokis Castle Vent Field on the Arctic Mid-Oceanic Ridge.</title>
        <authorList>
            <person name="Le Moine Bauer S."/>
            <person name="Sjoeberg A.G."/>
            <person name="L'Haridon S."/>
            <person name="Stokke R."/>
            <person name="Roalkvam I."/>
            <person name="Steen I.H."/>
            <person name="Dahle H."/>
        </authorList>
    </citation>
    <scope>NUCLEOTIDE SEQUENCE [LARGE SCALE GENOMIC DNA]</scope>
    <source>
        <strain evidence="2 3">BAR1</strain>
    </source>
</reference>
<dbReference type="InterPro" id="IPR013445">
    <property type="entry name" value="CDP_4_6_deHydtase"/>
</dbReference>
<dbReference type="AlphaFoldDB" id="A0A347ULK3"/>
<dbReference type="CDD" id="cd05252">
    <property type="entry name" value="CDP_GD_SDR_e"/>
    <property type="match status" value="1"/>
</dbReference>
<keyword evidence="2" id="KW-0456">Lyase</keyword>
<dbReference type="Gene3D" id="3.40.50.720">
    <property type="entry name" value="NAD(P)-binding Rossmann-like Domain"/>
    <property type="match status" value="1"/>
</dbReference>
<dbReference type="GO" id="GO:0047733">
    <property type="term" value="F:CDP-glucose 4,6-dehydratase activity"/>
    <property type="evidence" value="ECO:0007669"/>
    <property type="project" value="UniProtKB-EC"/>
</dbReference>